<dbReference type="InterPro" id="IPR036188">
    <property type="entry name" value="FAD/NAD-bd_sf"/>
</dbReference>
<name>A0A9Q0HY33_9POAL</name>
<evidence type="ECO:0000256" key="1">
    <source>
        <dbReference type="ARBA" id="ARBA00023002"/>
    </source>
</evidence>
<keyword evidence="1" id="KW-0560">Oxidoreductase</keyword>
<dbReference type="PANTHER" id="PTHR13847">
    <property type="entry name" value="SARCOSINE DEHYDROGENASE-RELATED"/>
    <property type="match status" value="1"/>
</dbReference>
<dbReference type="EMBL" id="JAMQYH010000001">
    <property type="protein sequence ID" value="KAJ1702687.1"/>
    <property type="molecule type" value="Genomic_DNA"/>
</dbReference>
<dbReference type="Pfam" id="PF01266">
    <property type="entry name" value="DAO"/>
    <property type="match status" value="1"/>
</dbReference>
<reference evidence="3" key="1">
    <citation type="journal article" date="2022" name="Cell">
        <title>Repeat-based holocentromeres influence genome architecture and karyotype evolution.</title>
        <authorList>
            <person name="Hofstatter P.G."/>
            <person name="Thangavel G."/>
            <person name="Lux T."/>
            <person name="Neumann P."/>
            <person name="Vondrak T."/>
            <person name="Novak P."/>
            <person name="Zhang M."/>
            <person name="Costa L."/>
            <person name="Castellani M."/>
            <person name="Scott A."/>
            <person name="Toegelov H."/>
            <person name="Fuchs J."/>
            <person name="Mata-Sucre Y."/>
            <person name="Dias Y."/>
            <person name="Vanzela A.L.L."/>
            <person name="Huettel B."/>
            <person name="Almeida C.C.S."/>
            <person name="Simkova H."/>
            <person name="Souza G."/>
            <person name="Pedrosa-Harand A."/>
            <person name="Macas J."/>
            <person name="Mayer K.F.X."/>
            <person name="Houben A."/>
            <person name="Marques A."/>
        </authorList>
    </citation>
    <scope>NUCLEOTIDE SEQUENCE</scope>
    <source>
        <strain evidence="3">RhyBre1mFocal</strain>
    </source>
</reference>
<dbReference type="AlphaFoldDB" id="A0A9Q0HY33"/>
<evidence type="ECO:0000259" key="2">
    <source>
        <dbReference type="Pfam" id="PF01266"/>
    </source>
</evidence>
<dbReference type="Gene3D" id="3.50.50.60">
    <property type="entry name" value="FAD/NAD(P)-binding domain"/>
    <property type="match status" value="1"/>
</dbReference>
<dbReference type="FunFam" id="3.30.9.10:FF:000033">
    <property type="entry name" value="Putative oxidoreductase C1F5.03c"/>
    <property type="match status" value="1"/>
</dbReference>
<sequence>MAASPSHLSLQSVQPGSKHIVVCGGGVIGACTAYFLSQNKKSQTSVTVIEKSSPACAASGKAGGFLALDWCDGGPMSSLARASFKLHKSLSQKLNGEEVYGYRALTTLSVPVLSERIASSSSSSRGSNLLPDWVDGDTARPAKQIGTTETTAQVHPRLFTQTLLSASEAKVIKGEVETIIVENGHATGVVLKGNKEVIPADAVVLALGPWSNRLSPISELFSVSGLKAHSIVLRPAEPDRITPHALFLSYQPAPGAKMLDPEVYPRPTGEVYICGMSKDADVPEDPESITGETKSIEMLHKIAGTVSSHLKRDRVAEVIAEQACFLPCTDDGLPVIGELPGVKNCYVATGHSCWGILNGPATGASLAELILEGKSKTVDLKPFTPARFVKRRTRLGV</sequence>
<proteinExistence type="predicted"/>
<dbReference type="FunFam" id="3.50.50.60:FF:000360">
    <property type="entry name" value="FAD-dependent oxidoreductase family protein"/>
    <property type="match status" value="1"/>
</dbReference>
<comment type="caution">
    <text evidence="3">The sequence shown here is derived from an EMBL/GenBank/DDBJ whole genome shotgun (WGS) entry which is preliminary data.</text>
</comment>
<dbReference type="PANTHER" id="PTHR13847:SF150">
    <property type="entry name" value="OXIDOREDUCTASE TDA3-RELATED"/>
    <property type="match status" value="1"/>
</dbReference>
<gene>
    <name evidence="3" type="ORF">LUZ63_002466</name>
</gene>
<dbReference type="OrthoDB" id="498204at2759"/>
<dbReference type="GO" id="GO:0005737">
    <property type="term" value="C:cytoplasm"/>
    <property type="evidence" value="ECO:0007669"/>
    <property type="project" value="TreeGrafter"/>
</dbReference>
<organism evidence="3 4">
    <name type="scientific">Rhynchospora breviuscula</name>
    <dbReference type="NCBI Taxonomy" id="2022672"/>
    <lineage>
        <taxon>Eukaryota</taxon>
        <taxon>Viridiplantae</taxon>
        <taxon>Streptophyta</taxon>
        <taxon>Embryophyta</taxon>
        <taxon>Tracheophyta</taxon>
        <taxon>Spermatophyta</taxon>
        <taxon>Magnoliopsida</taxon>
        <taxon>Liliopsida</taxon>
        <taxon>Poales</taxon>
        <taxon>Cyperaceae</taxon>
        <taxon>Cyperoideae</taxon>
        <taxon>Rhynchosporeae</taxon>
        <taxon>Rhynchospora</taxon>
    </lineage>
</organism>
<dbReference type="SUPFAM" id="SSF51905">
    <property type="entry name" value="FAD/NAD(P)-binding domain"/>
    <property type="match status" value="1"/>
</dbReference>
<dbReference type="Proteomes" id="UP001151287">
    <property type="component" value="Unassembled WGS sequence"/>
</dbReference>
<dbReference type="InterPro" id="IPR006076">
    <property type="entry name" value="FAD-dep_OxRdtase"/>
</dbReference>
<protein>
    <recommendedName>
        <fullName evidence="2">FAD dependent oxidoreductase domain-containing protein</fullName>
    </recommendedName>
</protein>
<evidence type="ECO:0000313" key="3">
    <source>
        <dbReference type="EMBL" id="KAJ1702687.1"/>
    </source>
</evidence>
<dbReference type="GO" id="GO:0016491">
    <property type="term" value="F:oxidoreductase activity"/>
    <property type="evidence" value="ECO:0007669"/>
    <property type="project" value="UniProtKB-KW"/>
</dbReference>
<evidence type="ECO:0000313" key="4">
    <source>
        <dbReference type="Proteomes" id="UP001151287"/>
    </source>
</evidence>
<accession>A0A9Q0HY33</accession>
<dbReference type="Gene3D" id="3.30.9.10">
    <property type="entry name" value="D-Amino Acid Oxidase, subunit A, domain 2"/>
    <property type="match status" value="1"/>
</dbReference>
<feature type="domain" description="FAD dependent oxidoreductase" evidence="2">
    <location>
        <begin position="20"/>
        <end position="369"/>
    </location>
</feature>
<keyword evidence="4" id="KW-1185">Reference proteome</keyword>